<proteinExistence type="predicted"/>
<dbReference type="CDD" id="cd05403">
    <property type="entry name" value="NT_KNTase_like"/>
    <property type="match status" value="1"/>
</dbReference>
<protein>
    <submittedName>
        <fullName evidence="2">Nucleotidyltransferase domain-containing protein</fullName>
    </submittedName>
</protein>
<dbReference type="RefSeq" id="WP_317065882.1">
    <property type="nucleotide sequence ID" value="NZ_WBKO01000003.1"/>
</dbReference>
<organism evidence="2 3">
    <name type="scientific">Methanoculleus caldifontis</name>
    <dbReference type="NCBI Taxonomy" id="2651577"/>
    <lineage>
        <taxon>Archaea</taxon>
        <taxon>Methanobacteriati</taxon>
        <taxon>Methanobacteriota</taxon>
        <taxon>Stenosarchaea group</taxon>
        <taxon>Methanomicrobia</taxon>
        <taxon>Methanomicrobiales</taxon>
        <taxon>Methanomicrobiaceae</taxon>
        <taxon>Methanoculleus</taxon>
    </lineage>
</organism>
<dbReference type="Gene3D" id="3.30.460.10">
    <property type="entry name" value="Beta Polymerase, domain 2"/>
    <property type="match status" value="1"/>
</dbReference>
<reference evidence="2 3" key="1">
    <citation type="submission" date="2019-10" db="EMBL/GenBank/DDBJ databases">
        <title>Isolation and characterization of Methanoculleus sp. Wushi-C6 from a hot spring well.</title>
        <authorList>
            <person name="Chen S.-C."/>
            <person name="Lan Z.-H."/>
            <person name="You Y.-T."/>
            <person name="Lai M.-C."/>
        </authorList>
    </citation>
    <scope>NUCLEOTIDE SEQUENCE [LARGE SCALE GENOMIC DNA]</scope>
    <source>
        <strain evidence="2 3">Wushi-C6</strain>
    </source>
</reference>
<accession>A0ABU3X5Q1</accession>
<sequence>MQCRVGCGRVCCLKTEPFLYPYVIRENLSSLQNIECIFIHGSFAKGTAGGRSDIDLFIVGDVDERVLIPLVNASERATNREINYTLMHASEFARRKEGGDPFVKNVMGERKIMNRRDLR</sequence>
<evidence type="ECO:0000313" key="2">
    <source>
        <dbReference type="EMBL" id="MDV2482751.1"/>
    </source>
</evidence>
<gene>
    <name evidence="2" type="ORF">F8E02_12265</name>
</gene>
<dbReference type="Proteomes" id="UP001281203">
    <property type="component" value="Unassembled WGS sequence"/>
</dbReference>
<comment type="caution">
    <text evidence="2">The sequence shown here is derived from an EMBL/GenBank/DDBJ whole genome shotgun (WGS) entry which is preliminary data.</text>
</comment>
<dbReference type="EMBL" id="WBKO01000003">
    <property type="protein sequence ID" value="MDV2482751.1"/>
    <property type="molecule type" value="Genomic_DNA"/>
</dbReference>
<dbReference type="InterPro" id="IPR043519">
    <property type="entry name" value="NT_sf"/>
</dbReference>
<dbReference type="SUPFAM" id="SSF81301">
    <property type="entry name" value="Nucleotidyltransferase"/>
    <property type="match status" value="1"/>
</dbReference>
<feature type="domain" description="Polymerase beta nucleotidyltransferase" evidence="1">
    <location>
        <begin position="24"/>
        <end position="71"/>
    </location>
</feature>
<evidence type="ECO:0000259" key="1">
    <source>
        <dbReference type="Pfam" id="PF18765"/>
    </source>
</evidence>
<name>A0ABU3X5Q1_9EURY</name>
<dbReference type="Pfam" id="PF18765">
    <property type="entry name" value="Polbeta"/>
    <property type="match status" value="1"/>
</dbReference>
<evidence type="ECO:0000313" key="3">
    <source>
        <dbReference type="Proteomes" id="UP001281203"/>
    </source>
</evidence>
<keyword evidence="3" id="KW-1185">Reference proteome</keyword>
<dbReference type="InterPro" id="IPR041633">
    <property type="entry name" value="Polbeta"/>
</dbReference>